<sequence>MRARHKFQQGMVIFLPKKQGHLQAIITMHGSRKGASTMFNLSIQGNPKENLSGFENGDSNCYIGNLSASAKNFCVDFGRPYIMVSGLCQIQFFSIIHHQNARPSLLL</sequence>
<evidence type="ECO:0000313" key="1">
    <source>
        <dbReference type="Proteomes" id="UP001652623"/>
    </source>
</evidence>
<protein>
    <submittedName>
        <fullName evidence="2">Uncharacterized protein LOC107433338</fullName>
    </submittedName>
</protein>
<accession>A0ABM3I4Y9</accession>
<gene>
    <name evidence="2" type="primary">LOC107433338</name>
</gene>
<organism evidence="1 2">
    <name type="scientific">Ziziphus jujuba</name>
    <name type="common">Chinese jujube</name>
    <name type="synonym">Ziziphus sativa</name>
    <dbReference type="NCBI Taxonomy" id="326968"/>
    <lineage>
        <taxon>Eukaryota</taxon>
        <taxon>Viridiplantae</taxon>
        <taxon>Streptophyta</taxon>
        <taxon>Embryophyta</taxon>
        <taxon>Tracheophyta</taxon>
        <taxon>Spermatophyta</taxon>
        <taxon>Magnoliopsida</taxon>
        <taxon>eudicotyledons</taxon>
        <taxon>Gunneridae</taxon>
        <taxon>Pentapetalae</taxon>
        <taxon>rosids</taxon>
        <taxon>fabids</taxon>
        <taxon>Rosales</taxon>
        <taxon>Rhamnaceae</taxon>
        <taxon>Paliureae</taxon>
        <taxon>Ziziphus</taxon>
    </lineage>
</organism>
<name>A0ABM3I4Y9_ZIZJJ</name>
<dbReference type="GeneID" id="107433338"/>
<reference evidence="2" key="1">
    <citation type="submission" date="2025-08" db="UniProtKB">
        <authorList>
            <consortium name="RefSeq"/>
        </authorList>
    </citation>
    <scope>IDENTIFICATION</scope>
    <source>
        <tissue evidence="2">Seedling</tissue>
    </source>
</reference>
<proteinExistence type="predicted"/>
<evidence type="ECO:0000313" key="2">
    <source>
        <dbReference type="RefSeq" id="XP_048320709.1"/>
    </source>
</evidence>
<keyword evidence="1" id="KW-1185">Reference proteome</keyword>
<dbReference type="RefSeq" id="XP_048320709.1">
    <property type="nucleotide sequence ID" value="XM_048464752.2"/>
</dbReference>
<dbReference type="Proteomes" id="UP001652623">
    <property type="component" value="Chromosome 11"/>
</dbReference>